<feature type="transmembrane region" description="Helical" evidence="2">
    <location>
        <begin position="27"/>
        <end position="50"/>
    </location>
</feature>
<evidence type="ECO:0000256" key="1">
    <source>
        <dbReference type="SAM" id="MobiDB-lite"/>
    </source>
</evidence>
<dbReference type="EMBL" id="BAABAA010000006">
    <property type="protein sequence ID" value="GAA3569998.1"/>
    <property type="molecule type" value="Genomic_DNA"/>
</dbReference>
<gene>
    <name evidence="3" type="ORF">GCM10022235_44010</name>
</gene>
<accession>A0ABP6XNL2</accession>
<sequence>MSYPPPQNQPSNWAAPPYGTPPPKNRAGLIIFLIVVLIALIIGVIGFVAYRLTSGSGGSDGGTAPAGPLTSTQVTTAPKPAPSKVVPSKPVLSKPAPTQTAPSKPVVSKPAAGTKQAAFALAGKFAGQLNAGDTDAAVAMTCADTKATMPTLIDFWIGGKTSLTVSEPVLGEDPYVVRFTGTTKGQQVTGMVIVQGPCVKVFQLSAN</sequence>
<dbReference type="Proteomes" id="UP001501222">
    <property type="component" value="Unassembled WGS sequence"/>
</dbReference>
<protein>
    <recommendedName>
        <fullName evidence="5">Serine/threonine protein kinase</fullName>
    </recommendedName>
</protein>
<comment type="caution">
    <text evidence="3">The sequence shown here is derived from an EMBL/GenBank/DDBJ whole genome shotgun (WGS) entry which is preliminary data.</text>
</comment>
<feature type="compositionally biased region" description="Low complexity" evidence="1">
    <location>
        <begin position="82"/>
        <end position="97"/>
    </location>
</feature>
<keyword evidence="4" id="KW-1185">Reference proteome</keyword>
<dbReference type="RefSeq" id="WP_344843354.1">
    <property type="nucleotide sequence ID" value="NZ_BAABAA010000006.1"/>
</dbReference>
<evidence type="ECO:0008006" key="5">
    <source>
        <dbReference type="Google" id="ProtNLM"/>
    </source>
</evidence>
<feature type="region of interest" description="Disordered" evidence="1">
    <location>
        <begin position="57"/>
        <end position="109"/>
    </location>
</feature>
<reference evidence="4" key="1">
    <citation type="journal article" date="2019" name="Int. J. Syst. Evol. Microbiol.">
        <title>The Global Catalogue of Microorganisms (GCM) 10K type strain sequencing project: providing services to taxonomists for standard genome sequencing and annotation.</title>
        <authorList>
            <consortium name="The Broad Institute Genomics Platform"/>
            <consortium name="The Broad Institute Genome Sequencing Center for Infectious Disease"/>
            <person name="Wu L."/>
            <person name="Ma J."/>
        </authorList>
    </citation>
    <scope>NUCLEOTIDE SEQUENCE [LARGE SCALE GENOMIC DNA]</scope>
    <source>
        <strain evidence="4">JCM 16928</strain>
    </source>
</reference>
<keyword evidence="2" id="KW-0472">Membrane</keyword>
<evidence type="ECO:0000313" key="3">
    <source>
        <dbReference type="EMBL" id="GAA3569998.1"/>
    </source>
</evidence>
<keyword evidence="2" id="KW-0812">Transmembrane</keyword>
<organism evidence="3 4">
    <name type="scientific">Kribbella ginsengisoli</name>
    <dbReference type="NCBI Taxonomy" id="363865"/>
    <lineage>
        <taxon>Bacteria</taxon>
        <taxon>Bacillati</taxon>
        <taxon>Actinomycetota</taxon>
        <taxon>Actinomycetes</taxon>
        <taxon>Propionibacteriales</taxon>
        <taxon>Kribbellaceae</taxon>
        <taxon>Kribbella</taxon>
    </lineage>
</organism>
<name>A0ABP6XNL2_9ACTN</name>
<proteinExistence type="predicted"/>
<evidence type="ECO:0000313" key="4">
    <source>
        <dbReference type="Proteomes" id="UP001501222"/>
    </source>
</evidence>
<keyword evidence="2" id="KW-1133">Transmembrane helix</keyword>
<evidence type="ECO:0000256" key="2">
    <source>
        <dbReference type="SAM" id="Phobius"/>
    </source>
</evidence>